<protein>
    <recommendedName>
        <fullName evidence="2">DUF4367 domain-containing protein</fullName>
    </recommendedName>
</protein>
<reference evidence="3 4" key="1">
    <citation type="submission" date="2023-07" db="EMBL/GenBank/DDBJ databases">
        <title>Genomic Encyclopedia of Type Strains, Phase IV (KMG-IV): sequencing the most valuable type-strain genomes for metagenomic binning, comparative biology and taxonomic classification.</title>
        <authorList>
            <person name="Goeker M."/>
        </authorList>
    </citation>
    <scope>NUCLEOTIDE SEQUENCE [LARGE SCALE GENOMIC DNA]</scope>
    <source>
        <strain evidence="3 4">DSM 17723</strain>
    </source>
</reference>
<dbReference type="Pfam" id="PF14285">
    <property type="entry name" value="DUF4367"/>
    <property type="match status" value="1"/>
</dbReference>
<dbReference type="InterPro" id="IPR025377">
    <property type="entry name" value="DUF4367"/>
</dbReference>
<feature type="domain" description="DUF4367" evidence="2">
    <location>
        <begin position="190"/>
        <end position="240"/>
    </location>
</feature>
<comment type="caution">
    <text evidence="3">The sequence shown here is derived from an EMBL/GenBank/DDBJ whole genome shotgun (WGS) entry which is preliminary data.</text>
</comment>
<keyword evidence="1" id="KW-0472">Membrane</keyword>
<accession>A0ABT9Z2Q8</accession>
<feature type="transmembrane region" description="Helical" evidence="1">
    <location>
        <begin position="48"/>
        <end position="72"/>
    </location>
</feature>
<dbReference type="Proteomes" id="UP001232245">
    <property type="component" value="Unassembled WGS sequence"/>
</dbReference>
<gene>
    <name evidence="3" type="ORF">J2S02_002886</name>
</gene>
<name>A0ABT9Z2Q8_9BACI</name>
<keyword evidence="1" id="KW-0812">Transmembrane</keyword>
<evidence type="ECO:0000313" key="3">
    <source>
        <dbReference type="EMBL" id="MDQ0226541.1"/>
    </source>
</evidence>
<dbReference type="EMBL" id="JAUSTZ010000005">
    <property type="protein sequence ID" value="MDQ0226541.1"/>
    <property type="molecule type" value="Genomic_DNA"/>
</dbReference>
<keyword evidence="1" id="KW-1133">Transmembrane helix</keyword>
<evidence type="ECO:0000259" key="2">
    <source>
        <dbReference type="Pfam" id="PF14285"/>
    </source>
</evidence>
<proteinExistence type="predicted"/>
<evidence type="ECO:0000256" key="1">
    <source>
        <dbReference type="SAM" id="Phobius"/>
    </source>
</evidence>
<organism evidence="3 4">
    <name type="scientific">Metabacillus niabensis</name>
    <dbReference type="NCBI Taxonomy" id="324854"/>
    <lineage>
        <taxon>Bacteria</taxon>
        <taxon>Bacillati</taxon>
        <taxon>Bacillota</taxon>
        <taxon>Bacilli</taxon>
        <taxon>Bacillales</taxon>
        <taxon>Bacillaceae</taxon>
        <taxon>Metabacillus</taxon>
    </lineage>
</organism>
<evidence type="ECO:0000313" key="4">
    <source>
        <dbReference type="Proteomes" id="UP001232245"/>
    </source>
</evidence>
<keyword evidence="4" id="KW-1185">Reference proteome</keyword>
<dbReference type="RefSeq" id="WP_174881410.1">
    <property type="nucleotide sequence ID" value="NZ_CADEPK010000353.1"/>
</dbReference>
<sequence>MKEQFERSMLDIDLCRLEADIVWKKANNEDLKFKLVRDMRKRHRKSKLYDLSSYFVRISACAVALGIAFILIKQDDFKEHTTSHGSYQSDLSSFDAEDQVVFFTRAEQELTKSVNGVETVILSGEATVPLRIPTIEEKPEIIARKENQHVLVNVNYLLMGGAKLSIRSELNHEGTAREAYEALMRRHFNTGQQLMISNHQAMLVKSNDDGLQQLVIVGDECIYYIEGGQSSDDLIRLAELITFY</sequence>